<comment type="caution">
    <text evidence="1">The sequence shown here is derived from an EMBL/GenBank/DDBJ whole genome shotgun (WGS) entry which is preliminary data.</text>
</comment>
<sequence>MTTAPHTDLADLAGGWVNFDTTAIGIRLVDAVADGGRLALSIAEGGPGVPDTHTALAATPLVDAGGDGPAVGFLAEGRLGARTAILCGYLNRGLLTIDVHTAHPDDQRMPPVMYRAHYYRPGLAQPPEPPEGAPLP</sequence>
<accession>A0ABP7RXR9</accession>
<keyword evidence="2" id="KW-1185">Reference proteome</keyword>
<evidence type="ECO:0000313" key="2">
    <source>
        <dbReference type="Proteomes" id="UP001500456"/>
    </source>
</evidence>
<evidence type="ECO:0000313" key="1">
    <source>
        <dbReference type="EMBL" id="GAA4003581.1"/>
    </source>
</evidence>
<name>A0ABP7RXR9_9ACTN</name>
<dbReference type="Proteomes" id="UP001500456">
    <property type="component" value="Unassembled WGS sequence"/>
</dbReference>
<proteinExistence type="predicted"/>
<dbReference type="EMBL" id="BAAAZX010000014">
    <property type="protein sequence ID" value="GAA4003581.1"/>
    <property type="molecule type" value="Genomic_DNA"/>
</dbReference>
<organism evidence="1 2">
    <name type="scientific">Streptomyces plumbiresistens</name>
    <dbReference type="NCBI Taxonomy" id="511811"/>
    <lineage>
        <taxon>Bacteria</taxon>
        <taxon>Bacillati</taxon>
        <taxon>Actinomycetota</taxon>
        <taxon>Actinomycetes</taxon>
        <taxon>Kitasatosporales</taxon>
        <taxon>Streptomycetaceae</taxon>
        <taxon>Streptomyces</taxon>
    </lineage>
</organism>
<reference evidence="2" key="1">
    <citation type="journal article" date="2019" name="Int. J. Syst. Evol. Microbiol.">
        <title>The Global Catalogue of Microorganisms (GCM) 10K type strain sequencing project: providing services to taxonomists for standard genome sequencing and annotation.</title>
        <authorList>
            <consortium name="The Broad Institute Genomics Platform"/>
            <consortium name="The Broad Institute Genome Sequencing Center for Infectious Disease"/>
            <person name="Wu L."/>
            <person name="Ma J."/>
        </authorList>
    </citation>
    <scope>NUCLEOTIDE SEQUENCE [LARGE SCALE GENOMIC DNA]</scope>
    <source>
        <strain evidence="2">JCM 16924</strain>
    </source>
</reference>
<dbReference type="RefSeq" id="WP_345566103.1">
    <property type="nucleotide sequence ID" value="NZ_BAAAZX010000014.1"/>
</dbReference>
<protein>
    <submittedName>
        <fullName evidence="1">Uncharacterized protein</fullName>
    </submittedName>
</protein>
<gene>
    <name evidence="1" type="ORF">GCM10022232_48390</name>
</gene>